<dbReference type="AlphaFoldDB" id="A0A6J4JKP1"/>
<proteinExistence type="predicted"/>
<gene>
    <name evidence="3" type="ORF">AVDCRST_MAG56-3729</name>
</gene>
<feature type="chain" id="PRO_5026961537" description="Outer membrane protein beta-barrel domain-containing protein" evidence="1">
    <location>
        <begin position="32"/>
        <end position="229"/>
    </location>
</feature>
<accession>A0A6J4JKP1</accession>
<dbReference type="InterPro" id="IPR025665">
    <property type="entry name" value="Beta-barrel_OMP_2"/>
</dbReference>
<organism evidence="3">
    <name type="scientific">uncultured Cytophagales bacterium</name>
    <dbReference type="NCBI Taxonomy" id="158755"/>
    <lineage>
        <taxon>Bacteria</taxon>
        <taxon>Pseudomonadati</taxon>
        <taxon>Bacteroidota</taxon>
        <taxon>Sphingobacteriia</taxon>
        <taxon>Sphingobacteriales</taxon>
        <taxon>environmental samples</taxon>
    </lineage>
</organism>
<evidence type="ECO:0000313" key="3">
    <source>
        <dbReference type="EMBL" id="CAA9280963.1"/>
    </source>
</evidence>
<name>A0A6J4JKP1_9SPHI</name>
<dbReference type="EMBL" id="CADCTQ010000312">
    <property type="protein sequence ID" value="CAA9280963.1"/>
    <property type="molecule type" value="Genomic_DNA"/>
</dbReference>
<feature type="signal peptide" evidence="1">
    <location>
        <begin position="1"/>
        <end position="31"/>
    </location>
</feature>
<protein>
    <recommendedName>
        <fullName evidence="2">Outer membrane protein beta-barrel domain-containing protein</fullName>
    </recommendedName>
</protein>
<reference evidence="3" key="1">
    <citation type="submission" date="2020-02" db="EMBL/GenBank/DDBJ databases">
        <authorList>
            <person name="Meier V. D."/>
        </authorList>
    </citation>
    <scope>NUCLEOTIDE SEQUENCE</scope>
    <source>
        <strain evidence="3">AVDCRST_MAG56</strain>
    </source>
</reference>
<evidence type="ECO:0000256" key="1">
    <source>
        <dbReference type="SAM" id="SignalP"/>
    </source>
</evidence>
<evidence type="ECO:0000259" key="2">
    <source>
        <dbReference type="Pfam" id="PF13568"/>
    </source>
</evidence>
<dbReference type="Pfam" id="PF13568">
    <property type="entry name" value="OMP_b-brl_2"/>
    <property type="match status" value="1"/>
</dbReference>
<sequence>MVMKMTKNFLQKWASAGLVALVLLAAAPANAQNDNPGPSFGVKGGLNLANLFVDEDNIQDKNWKVGYHVGLFVKAPLSNMLSIQPEILYSTAGAKVTYGGSDLAQVLGITPGEVRFNLNYVQVPVMFMVNLGAFNVHAGPYASYLLSANVKNLQNNDPLNPSTALELNESDFQRLDYGLAGGIGFDLKNAKLGLRYNYGLQRIGDGGVAGRIAGDARNAVAQVYVGFGF</sequence>
<feature type="domain" description="Outer membrane protein beta-barrel" evidence="2">
    <location>
        <begin position="31"/>
        <end position="201"/>
    </location>
</feature>
<keyword evidence="1" id="KW-0732">Signal</keyword>